<sequence length="89" mass="10204">MDATTTTTTTTFTTTIAIIIFIIIIIIIIVDVDDYRRCHHQLEKRRYSESVVPLWNHFSSKIQIHSNFARNPNQITSLATEINKSILTG</sequence>
<evidence type="ECO:0000313" key="2">
    <source>
        <dbReference type="Proteomes" id="UP000616769"/>
    </source>
</evidence>
<dbReference type="VEuPathDB" id="VectorBase:SSCA004994"/>
<dbReference type="Proteomes" id="UP000616769">
    <property type="component" value="Unassembled WGS sequence"/>
</dbReference>
<protein>
    <submittedName>
        <fullName evidence="1">Uncharacterized protein</fullName>
    </submittedName>
</protein>
<accession>A0A131ZYS0</accession>
<comment type="caution">
    <text evidence="1">The sequence shown here is derived from an EMBL/GenBank/DDBJ whole genome shotgun (WGS) entry which is preliminary data.</text>
</comment>
<proteinExistence type="predicted"/>
<dbReference type="AlphaFoldDB" id="A0A131ZYS0"/>
<gene>
    <name evidence="1" type="ORF">QR98_0022700</name>
</gene>
<reference evidence="1 2" key="1">
    <citation type="journal article" date="2015" name="Parasit. Vectors">
        <title>Draft genome of the scabies mite.</title>
        <authorList>
            <person name="Rider S.D.Jr."/>
            <person name="Morgan M.S."/>
            <person name="Arlian L.G."/>
        </authorList>
    </citation>
    <scope>NUCLEOTIDE SEQUENCE [LARGE SCALE GENOMIC DNA]</scope>
    <source>
        <strain evidence="1">Arlian Lab</strain>
    </source>
</reference>
<evidence type="ECO:0000313" key="1">
    <source>
        <dbReference type="EMBL" id="KPM03834.1"/>
    </source>
</evidence>
<dbReference type="EMBL" id="JXLN01006369">
    <property type="protein sequence ID" value="KPM03834.1"/>
    <property type="molecule type" value="Genomic_DNA"/>
</dbReference>
<organism evidence="1 2">
    <name type="scientific">Sarcoptes scabiei</name>
    <name type="common">Itch mite</name>
    <name type="synonym">Acarus scabiei</name>
    <dbReference type="NCBI Taxonomy" id="52283"/>
    <lineage>
        <taxon>Eukaryota</taxon>
        <taxon>Metazoa</taxon>
        <taxon>Ecdysozoa</taxon>
        <taxon>Arthropoda</taxon>
        <taxon>Chelicerata</taxon>
        <taxon>Arachnida</taxon>
        <taxon>Acari</taxon>
        <taxon>Acariformes</taxon>
        <taxon>Sarcoptiformes</taxon>
        <taxon>Astigmata</taxon>
        <taxon>Psoroptidia</taxon>
        <taxon>Sarcoptoidea</taxon>
        <taxon>Sarcoptidae</taxon>
        <taxon>Sarcoptinae</taxon>
        <taxon>Sarcoptes</taxon>
    </lineage>
</organism>
<name>A0A131ZYS0_SARSC</name>